<reference evidence="9 10" key="1">
    <citation type="submission" date="2021-03" db="EMBL/GenBank/DDBJ databases">
        <title>Geobacter metallireducens gen. nov. sp. nov., a microorganism capable of coupling the complete oxidation of organic compounds to the reduction of iron and other metals.</title>
        <authorList>
            <person name="Li Y."/>
        </authorList>
    </citation>
    <scope>NUCLEOTIDE SEQUENCE [LARGE SCALE GENOMIC DNA]</scope>
    <source>
        <strain evidence="9 10">Jerry-YX</strain>
    </source>
</reference>
<evidence type="ECO:0000256" key="5">
    <source>
        <dbReference type="ARBA" id="ARBA00023136"/>
    </source>
</evidence>
<gene>
    <name evidence="9" type="ORF">JZM60_02825</name>
</gene>
<evidence type="ECO:0000256" key="3">
    <source>
        <dbReference type="ARBA" id="ARBA00022692"/>
    </source>
</evidence>
<evidence type="ECO:0000256" key="4">
    <source>
        <dbReference type="ARBA" id="ARBA00022989"/>
    </source>
</evidence>
<feature type="transmembrane region" description="Helical" evidence="7">
    <location>
        <begin position="33"/>
        <end position="52"/>
    </location>
</feature>
<sequence length="347" mass="37586">MKKTALQSAILSATLFGISPVACKAIIGEMPSSLLAGLLYLGSGIGLTGVVFHRGTDIRRHLLNLSLRQKCLLAGAILSGGVAAPLFLAYAIQRGTASEVALLLNFEAVATTLLAWLIFHENIGRRLWLGKLLIVAASVLVVSTGAGALHVSIPGLAVLAACLFWGIDNNLTRELETIPAPLLASLKGWSAGLFNVLMSLVLFRGHVTAFQITGALLIGALSYGASLVLFIHALREIGSARTSTWFASGPFIGSVLSVILLGERPPGEYWLAALIMVSGVFLLYGEAHRHFHRHDAVAHSHSHEHDEHHHHEHVEGESEEKHEHFHVHEPITHSHVHWPDIHHRHSH</sequence>
<feature type="transmembrane region" description="Helical" evidence="7">
    <location>
        <begin position="72"/>
        <end position="92"/>
    </location>
</feature>
<keyword evidence="2" id="KW-1003">Cell membrane</keyword>
<name>A0ABX7Q4B6_9BACT</name>
<protein>
    <submittedName>
        <fullName evidence="9">DMT family transporter</fullName>
    </submittedName>
</protein>
<dbReference type="PANTHER" id="PTHR42920">
    <property type="entry name" value="OS03G0707200 PROTEIN-RELATED"/>
    <property type="match status" value="1"/>
</dbReference>
<feature type="transmembrane region" description="Helical" evidence="7">
    <location>
        <begin position="267"/>
        <end position="284"/>
    </location>
</feature>
<evidence type="ECO:0000256" key="7">
    <source>
        <dbReference type="SAM" id="Phobius"/>
    </source>
</evidence>
<dbReference type="InterPro" id="IPR051258">
    <property type="entry name" value="Diverse_Substrate_Transporter"/>
</dbReference>
<keyword evidence="4 7" id="KW-1133">Transmembrane helix</keyword>
<evidence type="ECO:0000256" key="1">
    <source>
        <dbReference type="ARBA" id="ARBA00004651"/>
    </source>
</evidence>
<dbReference type="InterPro" id="IPR037185">
    <property type="entry name" value="EmrE-like"/>
</dbReference>
<accession>A0ABX7Q4B6</accession>
<comment type="subcellular location">
    <subcellularLocation>
        <location evidence="1">Cell membrane</location>
        <topology evidence="1">Multi-pass membrane protein</topology>
    </subcellularLocation>
</comment>
<evidence type="ECO:0000256" key="2">
    <source>
        <dbReference type="ARBA" id="ARBA00022475"/>
    </source>
</evidence>
<feature type="domain" description="EamA" evidence="8">
    <location>
        <begin position="8"/>
        <end position="142"/>
    </location>
</feature>
<dbReference type="RefSeq" id="WP_207164017.1">
    <property type="nucleotide sequence ID" value="NZ_CP071382.1"/>
</dbReference>
<dbReference type="SUPFAM" id="SSF103481">
    <property type="entry name" value="Multidrug resistance efflux transporter EmrE"/>
    <property type="match status" value="2"/>
</dbReference>
<dbReference type="Pfam" id="PF00892">
    <property type="entry name" value="EamA"/>
    <property type="match status" value="2"/>
</dbReference>
<evidence type="ECO:0000256" key="6">
    <source>
        <dbReference type="SAM" id="MobiDB-lite"/>
    </source>
</evidence>
<keyword evidence="10" id="KW-1185">Reference proteome</keyword>
<feature type="transmembrane region" description="Helical" evidence="7">
    <location>
        <begin position="149"/>
        <end position="167"/>
    </location>
</feature>
<evidence type="ECO:0000313" key="9">
    <source>
        <dbReference type="EMBL" id="QSV46229.1"/>
    </source>
</evidence>
<organism evidence="9 10">
    <name type="scientific">Geobacter benzoatilyticus</name>
    <dbReference type="NCBI Taxonomy" id="2815309"/>
    <lineage>
        <taxon>Bacteria</taxon>
        <taxon>Pseudomonadati</taxon>
        <taxon>Thermodesulfobacteriota</taxon>
        <taxon>Desulfuromonadia</taxon>
        <taxon>Geobacterales</taxon>
        <taxon>Geobacteraceae</taxon>
        <taxon>Geobacter</taxon>
    </lineage>
</organism>
<proteinExistence type="predicted"/>
<keyword evidence="3 7" id="KW-0812">Transmembrane</keyword>
<dbReference type="Proteomes" id="UP000663651">
    <property type="component" value="Chromosome"/>
</dbReference>
<dbReference type="EMBL" id="CP071382">
    <property type="protein sequence ID" value="QSV46229.1"/>
    <property type="molecule type" value="Genomic_DNA"/>
</dbReference>
<dbReference type="PANTHER" id="PTHR42920:SF11">
    <property type="entry name" value="INNER MEMBRANE PROTEIN YTFF"/>
    <property type="match status" value="1"/>
</dbReference>
<feature type="transmembrane region" description="Helical" evidence="7">
    <location>
        <begin position="98"/>
        <end position="119"/>
    </location>
</feature>
<feature type="region of interest" description="Disordered" evidence="6">
    <location>
        <begin position="296"/>
        <end position="318"/>
    </location>
</feature>
<feature type="transmembrane region" description="Helical" evidence="7">
    <location>
        <begin position="209"/>
        <end position="231"/>
    </location>
</feature>
<dbReference type="InterPro" id="IPR000620">
    <property type="entry name" value="EamA_dom"/>
</dbReference>
<feature type="transmembrane region" description="Helical" evidence="7">
    <location>
        <begin position="179"/>
        <end position="203"/>
    </location>
</feature>
<feature type="domain" description="EamA" evidence="8">
    <location>
        <begin position="156"/>
        <end position="284"/>
    </location>
</feature>
<evidence type="ECO:0000259" key="8">
    <source>
        <dbReference type="Pfam" id="PF00892"/>
    </source>
</evidence>
<feature type="transmembrane region" description="Helical" evidence="7">
    <location>
        <begin position="243"/>
        <end position="261"/>
    </location>
</feature>
<keyword evidence="5 7" id="KW-0472">Membrane</keyword>
<dbReference type="Gene3D" id="1.10.3730.20">
    <property type="match status" value="2"/>
</dbReference>
<evidence type="ECO:0000313" key="10">
    <source>
        <dbReference type="Proteomes" id="UP000663651"/>
    </source>
</evidence>